<protein>
    <submittedName>
        <fullName evidence="1">Uncharacterized protein</fullName>
    </submittedName>
</protein>
<reference evidence="2" key="1">
    <citation type="journal article" date="2022" name="Mol. Ecol. Resour.">
        <title>The genomes of chicory, endive, great burdock and yacon provide insights into Asteraceae palaeo-polyploidization history and plant inulin production.</title>
        <authorList>
            <person name="Fan W."/>
            <person name="Wang S."/>
            <person name="Wang H."/>
            <person name="Wang A."/>
            <person name="Jiang F."/>
            <person name="Liu H."/>
            <person name="Zhao H."/>
            <person name="Xu D."/>
            <person name="Zhang Y."/>
        </authorList>
    </citation>
    <scope>NUCLEOTIDE SEQUENCE [LARGE SCALE GENOMIC DNA]</scope>
    <source>
        <strain evidence="2">cv. Yunnan</strain>
    </source>
</reference>
<proteinExistence type="predicted"/>
<reference evidence="1 2" key="2">
    <citation type="journal article" date="2022" name="Mol. Ecol. Resour.">
        <title>The genomes of chicory, endive, great burdock and yacon provide insights into Asteraceae paleo-polyploidization history and plant inulin production.</title>
        <authorList>
            <person name="Fan W."/>
            <person name="Wang S."/>
            <person name="Wang H."/>
            <person name="Wang A."/>
            <person name="Jiang F."/>
            <person name="Liu H."/>
            <person name="Zhao H."/>
            <person name="Xu D."/>
            <person name="Zhang Y."/>
        </authorList>
    </citation>
    <scope>NUCLEOTIDE SEQUENCE [LARGE SCALE GENOMIC DNA]</scope>
    <source>
        <strain evidence="2">cv. Yunnan</strain>
        <tissue evidence="1">Leaves</tissue>
    </source>
</reference>
<name>A0ACB9FR63_9ASTR</name>
<keyword evidence="2" id="KW-1185">Reference proteome</keyword>
<comment type="caution">
    <text evidence="1">The sequence shown here is derived from an EMBL/GenBank/DDBJ whole genome shotgun (WGS) entry which is preliminary data.</text>
</comment>
<dbReference type="EMBL" id="CM042033">
    <property type="protein sequence ID" value="KAI3773844.1"/>
    <property type="molecule type" value="Genomic_DNA"/>
</dbReference>
<organism evidence="1 2">
    <name type="scientific">Smallanthus sonchifolius</name>
    <dbReference type="NCBI Taxonomy" id="185202"/>
    <lineage>
        <taxon>Eukaryota</taxon>
        <taxon>Viridiplantae</taxon>
        <taxon>Streptophyta</taxon>
        <taxon>Embryophyta</taxon>
        <taxon>Tracheophyta</taxon>
        <taxon>Spermatophyta</taxon>
        <taxon>Magnoliopsida</taxon>
        <taxon>eudicotyledons</taxon>
        <taxon>Gunneridae</taxon>
        <taxon>Pentapetalae</taxon>
        <taxon>asterids</taxon>
        <taxon>campanulids</taxon>
        <taxon>Asterales</taxon>
        <taxon>Asteraceae</taxon>
        <taxon>Asteroideae</taxon>
        <taxon>Heliantheae alliance</taxon>
        <taxon>Millerieae</taxon>
        <taxon>Smallanthus</taxon>
    </lineage>
</organism>
<evidence type="ECO:0000313" key="2">
    <source>
        <dbReference type="Proteomes" id="UP001056120"/>
    </source>
</evidence>
<gene>
    <name evidence="1" type="ORF">L1987_48381</name>
</gene>
<dbReference type="Proteomes" id="UP001056120">
    <property type="component" value="Linkage Group LG16"/>
</dbReference>
<accession>A0ACB9FR63</accession>
<sequence length="113" mass="12831">MTWPQGTSPPRQGQPQQPQQPSRLPSPCQQQTPLHEVGGPSTPIIGIPVGRLPPGSWERDYVTVERVRQLHDQVIEHEMRLHHHQSLVDQVISQLSATHIELHRARDLIEDSI</sequence>
<evidence type="ECO:0000313" key="1">
    <source>
        <dbReference type="EMBL" id="KAI3773844.1"/>
    </source>
</evidence>